<dbReference type="SMART" id="SM00246">
    <property type="entry name" value="WH2"/>
    <property type="match status" value="1"/>
</dbReference>
<evidence type="ECO:0000256" key="17">
    <source>
        <dbReference type="ARBA" id="ARBA00025194"/>
    </source>
</evidence>
<dbReference type="PANTHER" id="PTHR11216:SF173">
    <property type="entry name" value="ACTIN CYTOSKELETON-REGULATORY COMPLEX PROTEIN PAN1"/>
    <property type="match status" value="1"/>
</dbReference>
<feature type="compositionally biased region" description="Polar residues" evidence="19">
    <location>
        <begin position="1054"/>
        <end position="1072"/>
    </location>
</feature>
<comment type="subunit">
    <text evidence="5">Component of the PAN1 actin cytoskeleton-regulatory complex.</text>
</comment>
<feature type="compositionally biased region" description="Low complexity" evidence="19">
    <location>
        <begin position="1132"/>
        <end position="1146"/>
    </location>
</feature>
<evidence type="ECO:0000256" key="15">
    <source>
        <dbReference type="ARBA" id="ARBA00023203"/>
    </source>
</evidence>
<evidence type="ECO:0000256" key="8">
    <source>
        <dbReference type="ARBA" id="ARBA00022475"/>
    </source>
</evidence>
<dbReference type="SUPFAM" id="SSF47473">
    <property type="entry name" value="EF-hand"/>
    <property type="match status" value="2"/>
</dbReference>
<organism evidence="23 24">
    <name type="scientific">Pneumocystis carinii (strain B80)</name>
    <name type="common">Rat pneumocystis pneumonia agent</name>
    <name type="synonym">Pneumocystis carinii f. sp. carinii</name>
    <dbReference type="NCBI Taxonomy" id="1408658"/>
    <lineage>
        <taxon>Eukaryota</taxon>
        <taxon>Fungi</taxon>
        <taxon>Dikarya</taxon>
        <taxon>Ascomycota</taxon>
        <taxon>Taphrinomycotina</taxon>
        <taxon>Pneumocystomycetes</taxon>
        <taxon>Pneumocystaceae</taxon>
        <taxon>Pneumocystis</taxon>
    </lineage>
</organism>
<keyword evidence="9" id="KW-0963">Cytoplasm</keyword>
<evidence type="ECO:0000313" key="23">
    <source>
        <dbReference type="EMBL" id="KTW31392.1"/>
    </source>
</evidence>
<dbReference type="PANTHER" id="PTHR11216">
    <property type="entry name" value="EH DOMAIN"/>
    <property type="match status" value="1"/>
</dbReference>
<dbReference type="EMBL" id="LFVZ01000001">
    <property type="protein sequence ID" value="KTW31392.1"/>
    <property type="molecule type" value="Genomic_DNA"/>
</dbReference>
<dbReference type="InterPro" id="IPR002048">
    <property type="entry name" value="EF_hand_dom"/>
</dbReference>
<evidence type="ECO:0000256" key="14">
    <source>
        <dbReference type="ARBA" id="ARBA00023136"/>
    </source>
</evidence>
<keyword evidence="24" id="KW-1185">Reference proteome</keyword>
<evidence type="ECO:0000256" key="10">
    <source>
        <dbReference type="ARBA" id="ARBA00022583"/>
    </source>
</evidence>
<feature type="compositionally biased region" description="Polar residues" evidence="19">
    <location>
        <begin position="1162"/>
        <end position="1171"/>
    </location>
</feature>
<evidence type="ECO:0000259" key="20">
    <source>
        <dbReference type="PROSITE" id="PS50031"/>
    </source>
</evidence>
<dbReference type="Proteomes" id="UP000054454">
    <property type="component" value="Unassembled WGS sequence"/>
</dbReference>
<dbReference type="PROSITE" id="PS50222">
    <property type="entry name" value="EF_HAND_2"/>
    <property type="match status" value="1"/>
</dbReference>
<dbReference type="AlphaFoldDB" id="A0A0W4ZSQ4"/>
<evidence type="ECO:0000259" key="22">
    <source>
        <dbReference type="PROSITE" id="PS51082"/>
    </source>
</evidence>
<dbReference type="CDD" id="cd21762">
    <property type="entry name" value="WH2"/>
    <property type="match status" value="1"/>
</dbReference>
<comment type="subcellular location">
    <subcellularLocation>
        <location evidence="3">Cell membrane</location>
        <topology evidence="3">Peripheral membrane protein</topology>
        <orientation evidence="3">Cytoplasmic side</orientation>
    </subcellularLocation>
    <subcellularLocation>
        <location evidence="2">Cytoplasm</location>
        <location evidence="2">Cytoskeleton</location>
        <location evidence="2">Actin patch</location>
    </subcellularLocation>
    <subcellularLocation>
        <location evidence="1">Endosome membrane</location>
        <topology evidence="1">Peripheral membrane protein</topology>
        <orientation evidence="1">Cytoplasmic side</orientation>
    </subcellularLocation>
</comment>
<feature type="domain" description="EF-hand" evidence="21">
    <location>
        <begin position="355"/>
        <end position="390"/>
    </location>
</feature>
<feature type="domain" description="EH" evidence="20">
    <location>
        <begin position="322"/>
        <end position="411"/>
    </location>
</feature>
<evidence type="ECO:0000256" key="3">
    <source>
        <dbReference type="ARBA" id="ARBA00004413"/>
    </source>
</evidence>
<dbReference type="Gene3D" id="1.10.238.10">
    <property type="entry name" value="EF-hand"/>
    <property type="match status" value="2"/>
</dbReference>
<dbReference type="FunFam" id="1.10.238.10:FF:000349">
    <property type="entry name" value="Actin cytoskeleton-regulatory complex protein PAN1"/>
    <property type="match status" value="1"/>
</dbReference>
<dbReference type="Pfam" id="PF12763">
    <property type="entry name" value="EH"/>
    <property type="match status" value="2"/>
</dbReference>
<evidence type="ECO:0000256" key="7">
    <source>
        <dbReference type="ARBA" id="ARBA00020728"/>
    </source>
</evidence>
<sequence>MNETNYPFLTGSGGLTGLPTFSQGSEIRGSTAVFSSAGGTHGTYISGQDMSDTSEKKTGKLRLSFVTASDQEKFEKLFKSAVGDSIVISGEIAKSIMSKSCLTPSVLSKIWEHADTTKSGQLMMPEFVLAMHLCNMAVSGKSVPDKIPDVIYDEVFDVVSSILLSVPDSAPSNTIATNLKTVSVSQHRASPSSTTQTAKLVQMPQTSAVAQPGGTQAHFLQLPTNFQSFSSSTSNIQPPVHHTPVHYMASVQPSLTGSLNYPAQFKNITSQEQWGVTDRNQRKLSGIDALQSQLMPRKGKEGLSALNLHTNTQLTWTITKEEKQTYDNIFKAWNGYKTGFIDGQTAVEIFTQSGLSKKDLELIWNLADSENSGKLNIDEFSIALHLIYLKLNGYEIPLELPQELMLQSSKNFSESVNQVKSLLRDFNSQQKQPVSPNVGDYVKSPPFINDPFQLYRKETSTYKYNDNKIGYIPVSRRKEPLKDFDSSFIHTAQKEEPTDQLNKNIKNEERNLDTTNIQDEKHGLEIKNEIKHLYRQIRLIQEEIDNHPESSLLLYDLEKEHKTLVEELQDLSEELPSIISKIRKVEQEIADAKIELFKLRDAKNHPDSTEKFKNSKVVDSNRRETKTAVILKAQMAILTGKSTSLEDNDYEKRYTEAIFHINKERQSNENTISNIEESAEQLKNDLKSKLKDFQNRFLQNNYERKKWNKGIDVQNEVKKFILDLEKMRKPQEKKDLDCLKKDQFLNSSTFTEQSNVNPSKTKYSEFTYKNDTTSSFVSIDKNRDKAAWIKAEAERRMNERLAEMGIDLHKRSSGSNNPLTIDKTQINDIKETEKKEENKDFEKDKDSLEINKFKEIDQYYVQQNSIKESALDQQSEMLNQALQREKELLAEKEAQEERIKKLKEAIQLKNVEKVCEIKGRDKKHDLSEKEKKLRKLKEEMENKKQEELLLQRRRAEMEEEIKKLSLENEKYEIKENKDKSKADLIQPQHTSRTNPFLQFSISESFTSLNKPSNPFANMQSQNKSNSSIDTSYTASSAQLYSSPPIVPVLKASHSDGQTDSNNWSTSQYTYESDSSDDSVIAKKSPAQLASILFGNMEANKKSPQTSKTDISKLPATDLHTSPSSLPPPPLPANINSSSANRNALLNQIQKGTKLKKTPTIHPRSSSIVGKV</sequence>
<dbReference type="GO" id="GO:0016197">
    <property type="term" value="P:endosomal transport"/>
    <property type="evidence" value="ECO:0007669"/>
    <property type="project" value="TreeGrafter"/>
</dbReference>
<dbReference type="GO" id="GO:0030479">
    <property type="term" value="C:actin cortical patch"/>
    <property type="evidence" value="ECO:0007669"/>
    <property type="project" value="UniProtKB-SubCell"/>
</dbReference>
<dbReference type="GO" id="GO:0010008">
    <property type="term" value="C:endosome membrane"/>
    <property type="evidence" value="ECO:0007669"/>
    <property type="project" value="UniProtKB-SubCell"/>
</dbReference>
<dbReference type="RefSeq" id="XP_018227508.1">
    <property type="nucleotide sequence ID" value="XM_018368659.1"/>
</dbReference>
<comment type="function">
    <text evidence="17">Component of the PAN1 actin cytoskeleton-regulatory complex required for the internalization of endosomes during actin-coupled endocytosis. The complex links the site of endocytosis to the cell membrane-associated actin cytoskeleton. Mediates uptake of external molecules and vacuolar degradation of plasma membrane proteins. Plays a role in the proper organization of the cell membrane-associated actin cytoskeleton and promotes its destabilization.</text>
</comment>
<feature type="coiled-coil region" evidence="18">
    <location>
        <begin position="665"/>
        <end position="696"/>
    </location>
</feature>
<reference evidence="24" key="1">
    <citation type="journal article" date="2016" name="Nat. Commun.">
        <title>Genome analysis of three Pneumocystis species reveals adaptation mechanisms to life exclusively in mammalian hosts.</title>
        <authorList>
            <person name="Ma L."/>
            <person name="Chen Z."/>
            <person name="Huang D.W."/>
            <person name="Kutty G."/>
            <person name="Ishihara M."/>
            <person name="Wang H."/>
            <person name="Abouelleil A."/>
            <person name="Bishop L."/>
            <person name="Davey E."/>
            <person name="Deng R."/>
            <person name="Deng X."/>
            <person name="Fan L."/>
            <person name="Fantoni G."/>
            <person name="Fitzgerald M."/>
            <person name="Gogineni E."/>
            <person name="Goldberg J.M."/>
            <person name="Handley G."/>
            <person name="Hu X."/>
            <person name="Huber C."/>
            <person name="Jiao X."/>
            <person name="Jones K."/>
            <person name="Levin J.Z."/>
            <person name="Liu Y."/>
            <person name="Macdonald P."/>
            <person name="Melnikov A."/>
            <person name="Raley C."/>
            <person name="Sassi M."/>
            <person name="Sherman B.T."/>
            <person name="Song X."/>
            <person name="Sykes S."/>
            <person name="Tran B."/>
            <person name="Walsh L."/>
            <person name="Xia Y."/>
            <person name="Yang J."/>
            <person name="Young S."/>
            <person name="Zeng Q."/>
            <person name="Zheng X."/>
            <person name="Stephens R."/>
            <person name="Nusbaum C."/>
            <person name="Birren B.W."/>
            <person name="Azadi P."/>
            <person name="Lempicki R.A."/>
            <person name="Cuomo C.A."/>
            <person name="Kovacs J.A."/>
        </authorList>
    </citation>
    <scope>NUCLEOTIDE SEQUENCE [LARGE SCALE GENOMIC DNA]</scope>
    <source>
        <strain evidence="24">B80</strain>
    </source>
</reference>
<gene>
    <name evidence="23" type="ORF">T552_00037</name>
</gene>
<keyword evidence="10" id="KW-0254">Endocytosis</keyword>
<feature type="compositionally biased region" description="Basic and acidic residues" evidence="19">
    <location>
        <begin position="971"/>
        <end position="982"/>
    </location>
</feature>
<feature type="region of interest" description="Disordered" evidence="19">
    <location>
        <begin position="971"/>
        <end position="991"/>
    </location>
</feature>
<dbReference type="InterPro" id="IPR003124">
    <property type="entry name" value="WH2_dom"/>
</dbReference>
<name>A0A0W4ZSQ4_PNEC8</name>
<dbReference type="GO" id="GO:0005509">
    <property type="term" value="F:calcium ion binding"/>
    <property type="evidence" value="ECO:0007669"/>
    <property type="project" value="InterPro"/>
</dbReference>
<feature type="coiled-coil region" evidence="18">
    <location>
        <begin position="554"/>
        <end position="602"/>
    </location>
</feature>
<dbReference type="SMART" id="SM00054">
    <property type="entry name" value="EFh"/>
    <property type="match status" value="2"/>
</dbReference>
<evidence type="ECO:0000256" key="5">
    <source>
        <dbReference type="ARBA" id="ARBA00011159"/>
    </source>
</evidence>
<dbReference type="GO" id="GO:0005886">
    <property type="term" value="C:plasma membrane"/>
    <property type="evidence" value="ECO:0007669"/>
    <property type="project" value="UniProtKB-SubCell"/>
</dbReference>
<dbReference type="PROSITE" id="PS51082">
    <property type="entry name" value="WH2"/>
    <property type="match status" value="1"/>
</dbReference>
<evidence type="ECO:0000256" key="2">
    <source>
        <dbReference type="ARBA" id="ARBA00004134"/>
    </source>
</evidence>
<dbReference type="VEuPathDB" id="FungiDB:T552_00037"/>
<dbReference type="GO" id="GO:0006897">
    <property type="term" value="P:endocytosis"/>
    <property type="evidence" value="ECO:0007669"/>
    <property type="project" value="UniProtKB-KW"/>
</dbReference>
<dbReference type="InterPro" id="IPR000261">
    <property type="entry name" value="EH_dom"/>
</dbReference>
<protein>
    <recommendedName>
        <fullName evidence="6">Actin cytoskeleton-regulatory complex protein PAN1</fullName>
    </recommendedName>
    <alternativeName>
        <fullName evidence="7">Actin cytoskeleton-regulatory complex protein pan1</fullName>
    </alternativeName>
</protein>
<keyword evidence="8" id="KW-1003">Cell membrane</keyword>
<comment type="similarity">
    <text evidence="4">Belongs to the PAN1 family.</text>
</comment>
<proteinExistence type="inferred from homology"/>
<dbReference type="InterPro" id="IPR011992">
    <property type="entry name" value="EF-hand-dom_pair"/>
</dbReference>
<keyword evidence="15" id="KW-0009">Actin-binding</keyword>
<dbReference type="CDD" id="cd00052">
    <property type="entry name" value="EH"/>
    <property type="match status" value="2"/>
</dbReference>
<evidence type="ECO:0000313" key="24">
    <source>
        <dbReference type="Proteomes" id="UP000054454"/>
    </source>
</evidence>
<dbReference type="OrthoDB" id="2015333at2759"/>
<evidence type="ECO:0000256" key="18">
    <source>
        <dbReference type="SAM" id="Coils"/>
    </source>
</evidence>
<dbReference type="PROSITE" id="PS50031">
    <property type="entry name" value="EH"/>
    <property type="match status" value="2"/>
</dbReference>
<evidence type="ECO:0000259" key="21">
    <source>
        <dbReference type="PROSITE" id="PS50222"/>
    </source>
</evidence>
<evidence type="ECO:0000256" key="11">
    <source>
        <dbReference type="ARBA" id="ARBA00022737"/>
    </source>
</evidence>
<dbReference type="SMART" id="SM00027">
    <property type="entry name" value="EH"/>
    <property type="match status" value="2"/>
</dbReference>
<evidence type="ECO:0000256" key="9">
    <source>
        <dbReference type="ARBA" id="ARBA00022490"/>
    </source>
</evidence>
<accession>A0A0W4ZSQ4</accession>
<evidence type="ECO:0000256" key="12">
    <source>
        <dbReference type="ARBA" id="ARBA00022753"/>
    </source>
</evidence>
<keyword evidence="14" id="KW-0472">Membrane</keyword>
<feature type="region of interest" description="Disordered" evidence="19">
    <location>
        <begin position="1095"/>
        <end position="1171"/>
    </location>
</feature>
<keyword evidence="11" id="KW-0677">Repeat</keyword>
<evidence type="ECO:0000256" key="13">
    <source>
        <dbReference type="ARBA" id="ARBA00023054"/>
    </source>
</evidence>
<dbReference type="GO" id="GO:0003779">
    <property type="term" value="F:actin binding"/>
    <property type="evidence" value="ECO:0007669"/>
    <property type="project" value="UniProtKB-KW"/>
</dbReference>
<evidence type="ECO:0000256" key="6">
    <source>
        <dbReference type="ARBA" id="ARBA00015110"/>
    </source>
</evidence>
<feature type="region of interest" description="Disordered" evidence="19">
    <location>
        <begin position="1048"/>
        <end position="1081"/>
    </location>
</feature>
<keyword evidence="12" id="KW-0967">Endosome</keyword>
<dbReference type="GeneID" id="28934861"/>
<comment type="caution">
    <text evidence="23">The sequence shown here is derived from an EMBL/GenBank/DDBJ whole genome shotgun (WGS) entry which is preliminary data.</text>
</comment>
<feature type="domain" description="WH2" evidence="22">
    <location>
        <begin position="1140"/>
        <end position="1157"/>
    </location>
</feature>
<feature type="domain" description="EH" evidence="20">
    <location>
        <begin position="70"/>
        <end position="149"/>
    </location>
</feature>
<dbReference type="Pfam" id="PF02205">
    <property type="entry name" value="WH2"/>
    <property type="match status" value="1"/>
</dbReference>
<evidence type="ECO:0000256" key="1">
    <source>
        <dbReference type="ARBA" id="ARBA00004125"/>
    </source>
</evidence>
<evidence type="ECO:0000256" key="4">
    <source>
        <dbReference type="ARBA" id="ARBA00009351"/>
    </source>
</evidence>
<evidence type="ECO:0000256" key="16">
    <source>
        <dbReference type="ARBA" id="ARBA00023212"/>
    </source>
</evidence>
<keyword evidence="16" id="KW-0206">Cytoskeleton</keyword>
<keyword evidence="13 18" id="KW-0175">Coiled coil</keyword>
<evidence type="ECO:0000256" key="19">
    <source>
        <dbReference type="SAM" id="MobiDB-lite"/>
    </source>
</evidence>